<dbReference type="PIRSF" id="PIRSF000726">
    <property type="entry name" value="Asp_kin"/>
    <property type="match status" value="1"/>
</dbReference>
<dbReference type="PROSITE" id="PS00324">
    <property type="entry name" value="ASPARTOKINASE"/>
    <property type="match status" value="1"/>
</dbReference>
<dbReference type="InterPro" id="IPR005260">
    <property type="entry name" value="Asp_kin_monofn"/>
</dbReference>
<dbReference type="Proteomes" id="UP000051886">
    <property type="component" value="Unassembled WGS sequence"/>
</dbReference>
<protein>
    <recommendedName>
        <fullName evidence="11">Aspartokinase</fullName>
        <ecNumber evidence="11">2.7.2.4</ecNumber>
    </recommendedName>
</protein>
<dbReference type="FunFam" id="3.30.2130.10:FF:000001">
    <property type="entry name" value="Bifunctional aspartokinase/homoserine dehydrogenase"/>
    <property type="match status" value="1"/>
</dbReference>
<dbReference type="CDD" id="cd04911">
    <property type="entry name" value="ACT_AKiii-YclM-BS_1"/>
    <property type="match status" value="1"/>
</dbReference>
<reference evidence="15 16" key="1">
    <citation type="journal article" date="2015" name="Genome Announc.">
        <title>Expanding the biotechnology potential of lactobacilli through comparative genomics of 213 strains and associated genera.</title>
        <authorList>
            <person name="Sun Z."/>
            <person name="Harris H.M."/>
            <person name="McCann A."/>
            <person name="Guo C."/>
            <person name="Argimon S."/>
            <person name="Zhang W."/>
            <person name="Yang X."/>
            <person name="Jeffery I.B."/>
            <person name="Cooney J.C."/>
            <person name="Kagawa T.F."/>
            <person name="Liu W."/>
            <person name="Song Y."/>
            <person name="Salvetti E."/>
            <person name="Wrobel A."/>
            <person name="Rasinkangas P."/>
            <person name="Parkhill J."/>
            <person name="Rea M.C."/>
            <person name="O'Sullivan O."/>
            <person name="Ritari J."/>
            <person name="Douillard F.P."/>
            <person name="Paul Ross R."/>
            <person name="Yang R."/>
            <person name="Briner A.E."/>
            <person name="Felis G.E."/>
            <person name="de Vos W.M."/>
            <person name="Barrangou R."/>
            <person name="Klaenhammer T.R."/>
            <person name="Caufield P.W."/>
            <person name="Cui Y."/>
            <person name="Zhang H."/>
            <person name="O'Toole P.W."/>
        </authorList>
    </citation>
    <scope>NUCLEOTIDE SEQUENCE [LARGE SCALE GENOMIC DNA]</scope>
    <source>
        <strain evidence="15 16">NBRC 103219</strain>
    </source>
</reference>
<dbReference type="PANTHER" id="PTHR21499">
    <property type="entry name" value="ASPARTATE KINASE"/>
    <property type="match status" value="1"/>
</dbReference>
<gene>
    <name evidence="15" type="ORF">IV66_GL000832</name>
</gene>
<comment type="caution">
    <text evidence="15">The sequence shown here is derived from an EMBL/GenBank/DDBJ whole genome shotgun (WGS) entry which is preliminary data.</text>
</comment>
<evidence type="ECO:0000313" key="16">
    <source>
        <dbReference type="Proteomes" id="UP000051886"/>
    </source>
</evidence>
<keyword evidence="5 10" id="KW-0547">Nucleotide-binding</keyword>
<evidence type="ECO:0000256" key="12">
    <source>
        <dbReference type="RuleBase" id="RU004249"/>
    </source>
</evidence>
<evidence type="ECO:0000256" key="7">
    <source>
        <dbReference type="ARBA" id="ARBA00022840"/>
    </source>
</evidence>
<comment type="pathway">
    <text evidence="12">Amino-acid biosynthesis; L-methionine biosynthesis via de novo pathway; L-homoserine from L-aspartate: step 1/3.</text>
</comment>
<dbReference type="UniPathway" id="UPA00034">
    <property type="reaction ID" value="UER00015"/>
</dbReference>
<dbReference type="SUPFAM" id="SSF53633">
    <property type="entry name" value="Carbamate kinase-like"/>
    <property type="match status" value="1"/>
</dbReference>
<dbReference type="Gene3D" id="3.30.2130.10">
    <property type="entry name" value="VC0802-like"/>
    <property type="match status" value="1"/>
</dbReference>
<evidence type="ECO:0000256" key="4">
    <source>
        <dbReference type="ARBA" id="ARBA00022679"/>
    </source>
</evidence>
<dbReference type="GO" id="GO:0019877">
    <property type="term" value="P:diaminopimelate biosynthetic process"/>
    <property type="evidence" value="ECO:0007669"/>
    <property type="project" value="UniProtKB-KW"/>
</dbReference>
<keyword evidence="12" id="KW-0028">Amino-acid biosynthesis</keyword>
<dbReference type="GO" id="GO:0009089">
    <property type="term" value="P:lysine biosynthetic process via diaminopimelate"/>
    <property type="evidence" value="ECO:0007669"/>
    <property type="project" value="UniProtKB-UniPathway"/>
</dbReference>
<dbReference type="GO" id="GO:0009090">
    <property type="term" value="P:homoserine biosynthetic process"/>
    <property type="evidence" value="ECO:0007669"/>
    <property type="project" value="TreeGrafter"/>
</dbReference>
<dbReference type="NCBIfam" id="TIGR00657">
    <property type="entry name" value="asp_kinases"/>
    <property type="match status" value="1"/>
</dbReference>
<evidence type="ECO:0000256" key="11">
    <source>
        <dbReference type="RuleBase" id="RU003448"/>
    </source>
</evidence>
<dbReference type="InterPro" id="IPR001048">
    <property type="entry name" value="Asp/Glu/Uridylate_kinase"/>
</dbReference>
<dbReference type="CDD" id="cd04245">
    <property type="entry name" value="AAK_AKiii-YclM-BS"/>
    <property type="match status" value="1"/>
</dbReference>
<dbReference type="InterPro" id="IPR054352">
    <property type="entry name" value="ACT_Aspartokinase"/>
</dbReference>
<keyword evidence="6 11" id="KW-0418">Kinase</keyword>
<dbReference type="STRING" id="449659.IV66_GL000832"/>
<comment type="catalytic activity">
    <reaction evidence="9 11">
        <text>L-aspartate + ATP = 4-phospho-L-aspartate + ADP</text>
        <dbReference type="Rhea" id="RHEA:23776"/>
        <dbReference type="ChEBI" id="CHEBI:29991"/>
        <dbReference type="ChEBI" id="CHEBI:30616"/>
        <dbReference type="ChEBI" id="CHEBI:57535"/>
        <dbReference type="ChEBI" id="CHEBI:456216"/>
        <dbReference type="EC" id="2.7.2.4"/>
    </reaction>
</comment>
<evidence type="ECO:0000256" key="5">
    <source>
        <dbReference type="ARBA" id="ARBA00022741"/>
    </source>
</evidence>
<dbReference type="Gene3D" id="3.40.1160.10">
    <property type="entry name" value="Acetylglutamate kinase-like"/>
    <property type="match status" value="1"/>
</dbReference>
<evidence type="ECO:0000256" key="3">
    <source>
        <dbReference type="ARBA" id="ARBA00010122"/>
    </source>
</evidence>
<name>A0A0R2L267_9LACO</name>
<dbReference type="InterPro" id="IPR018042">
    <property type="entry name" value="Aspartate_kinase_CS"/>
</dbReference>
<dbReference type="Gene3D" id="1.20.120.1320">
    <property type="entry name" value="Aspartokinase, catalytic domain"/>
    <property type="match status" value="1"/>
</dbReference>
<comment type="pathway">
    <text evidence="12">Amino-acid biosynthesis; L-threonine biosynthesis; L-threonine from L-aspartate: step 1/5.</text>
</comment>
<feature type="domain" description="Aspartate/glutamate/uridylate kinase" evidence="13">
    <location>
        <begin position="2"/>
        <end position="274"/>
    </location>
</feature>
<dbReference type="InterPro" id="IPR036393">
    <property type="entry name" value="AceGlu_kinase-like_sf"/>
</dbReference>
<evidence type="ECO:0000256" key="9">
    <source>
        <dbReference type="ARBA" id="ARBA00047872"/>
    </source>
</evidence>
<proteinExistence type="inferred from homology"/>
<dbReference type="InterPro" id="IPR042199">
    <property type="entry name" value="AsparK_Bifunc_asparK/hSer_DH"/>
</dbReference>
<dbReference type="InterPro" id="IPR045865">
    <property type="entry name" value="ACT-like_dom_sf"/>
</dbReference>
<dbReference type="UniPathway" id="UPA00050">
    <property type="reaction ID" value="UER00461"/>
</dbReference>
<dbReference type="GO" id="GO:0005524">
    <property type="term" value="F:ATP binding"/>
    <property type="evidence" value="ECO:0007669"/>
    <property type="project" value="UniProtKB-KW"/>
</dbReference>
<comment type="pathway">
    <text evidence="2 12">Amino-acid biosynthesis; L-lysine biosynthesis via DAP pathway; (S)-tetrahydrodipicolinate from L-aspartate: step 1/4.</text>
</comment>
<dbReference type="InterPro" id="IPR001341">
    <property type="entry name" value="Asp_kinase"/>
</dbReference>
<dbReference type="Pfam" id="PF22468">
    <property type="entry name" value="ACT_9"/>
    <property type="match status" value="1"/>
</dbReference>
<evidence type="ECO:0000256" key="10">
    <source>
        <dbReference type="PIRSR" id="PIRSR000726-1"/>
    </source>
</evidence>
<dbReference type="NCBIfam" id="NF006540">
    <property type="entry name" value="PRK09034.1"/>
    <property type="match status" value="1"/>
</dbReference>
<accession>A0A0R2L267</accession>
<evidence type="ECO:0000256" key="6">
    <source>
        <dbReference type="ARBA" id="ARBA00022777"/>
    </source>
</evidence>
<dbReference type="GO" id="GO:0004072">
    <property type="term" value="F:aspartate kinase activity"/>
    <property type="evidence" value="ECO:0007669"/>
    <property type="project" value="UniProtKB-EC"/>
</dbReference>
<keyword evidence="8" id="KW-0220">Diaminopimelate biosynthesis</keyword>
<dbReference type="InterPro" id="IPR035804">
    <property type="entry name" value="AKIII_YclM_N"/>
</dbReference>
<dbReference type="GO" id="GO:0005829">
    <property type="term" value="C:cytosol"/>
    <property type="evidence" value="ECO:0007669"/>
    <property type="project" value="TreeGrafter"/>
</dbReference>
<evidence type="ECO:0000256" key="8">
    <source>
        <dbReference type="ARBA" id="ARBA00022915"/>
    </source>
</evidence>
<dbReference type="EC" id="2.7.2.4" evidence="11"/>
<keyword evidence="4 11" id="KW-0808">Transferase</keyword>
<feature type="binding site" evidence="10">
    <location>
        <begin position="217"/>
        <end position="218"/>
    </location>
    <ligand>
        <name>ATP</name>
        <dbReference type="ChEBI" id="CHEBI:30616"/>
    </ligand>
</feature>
<evidence type="ECO:0000256" key="2">
    <source>
        <dbReference type="ARBA" id="ARBA00004766"/>
    </source>
</evidence>
<comment type="function">
    <text evidence="1">Catalyzes the phosphorylation of the beta-carboxyl group of aspartic acid with ATP to yield 4-phospho-L-aspartate, which is involved in the branched biosynthetic pathway leading to the biosynthesis of amino acids threonine, isoleucine and methionine.</text>
</comment>
<comment type="similarity">
    <text evidence="3 11">Belongs to the aspartokinase family.</text>
</comment>
<evidence type="ECO:0000259" key="13">
    <source>
        <dbReference type="Pfam" id="PF00696"/>
    </source>
</evidence>
<organism evidence="15 16">
    <name type="scientific">Ligilactobacillus pobuzihii</name>
    <dbReference type="NCBI Taxonomy" id="449659"/>
    <lineage>
        <taxon>Bacteria</taxon>
        <taxon>Bacillati</taxon>
        <taxon>Bacillota</taxon>
        <taxon>Bacilli</taxon>
        <taxon>Lactobacillales</taxon>
        <taxon>Lactobacillaceae</taxon>
        <taxon>Ligilactobacillus</taxon>
    </lineage>
</organism>
<evidence type="ECO:0000313" key="15">
    <source>
        <dbReference type="EMBL" id="KRN95811.1"/>
    </source>
</evidence>
<evidence type="ECO:0000259" key="14">
    <source>
        <dbReference type="Pfam" id="PF22468"/>
    </source>
</evidence>
<dbReference type="PATRIC" id="fig|449659.4.peg.838"/>
<dbReference type="UniPathway" id="UPA00051">
    <property type="reaction ID" value="UER00462"/>
</dbReference>
<dbReference type="Pfam" id="PF00696">
    <property type="entry name" value="AA_kinase"/>
    <property type="match status" value="1"/>
</dbReference>
<keyword evidence="16" id="KW-1185">Reference proteome</keyword>
<feature type="domain" description="Aspartokinase ACT" evidence="14">
    <location>
        <begin position="385"/>
        <end position="445"/>
    </location>
</feature>
<dbReference type="SUPFAM" id="SSF55021">
    <property type="entry name" value="ACT-like"/>
    <property type="match status" value="2"/>
</dbReference>
<sequence>MVKFGGSSLADGVQLNKVLNIVKADKERKIIVVSAPGKRFEKDEKITDLLIKLAMQVHDGLEYTQTLNAIKERYAIIIDQLSLGREAAELLEGNLQQLLSADYDNFSEQLDAFKASGEDNNAQLIALFFNKRGLPTRYIDPKKAGLYVSDDPGHAQLLPESYANLQKLREIPERIVFPGFFGVSKGGKRVTFARGGSDITGAVLANGVQADLYENFTDVDAIYTANPQIIHQPKKIHHLTYREMRELSYAGFSVFHHEALRPAIMANIPIEVKNTNNPASPGTLITKEKPLEANDVTGMATSHGFESIYIAKYLMNDEVGFGFSALEVMAKHGISVEHMPTGIDEMSLVVKENQINNAQEQALLTELKGQLNADDVHRQTNLTLIMLVGEKMATTIGTAAKAMTALANEKIEIRLFNQSSSGISIMFALEEKDEKKAIRALYKAFF</sequence>
<dbReference type="EMBL" id="JQCN01000069">
    <property type="protein sequence ID" value="KRN95811.1"/>
    <property type="molecule type" value="Genomic_DNA"/>
</dbReference>
<dbReference type="PANTHER" id="PTHR21499:SF67">
    <property type="entry name" value="ASPARTOKINASE 3"/>
    <property type="match status" value="1"/>
</dbReference>
<dbReference type="AlphaFoldDB" id="A0A0R2L267"/>
<dbReference type="GO" id="GO:0009088">
    <property type="term" value="P:threonine biosynthetic process"/>
    <property type="evidence" value="ECO:0007669"/>
    <property type="project" value="UniProtKB-UniPathway"/>
</dbReference>
<feature type="binding site" evidence="10">
    <location>
        <position position="223"/>
    </location>
    <ligand>
        <name>ATP</name>
        <dbReference type="ChEBI" id="CHEBI:30616"/>
    </ligand>
</feature>
<dbReference type="FunFam" id="3.40.1160.10:FF:000027">
    <property type="entry name" value="Aspartokinase"/>
    <property type="match status" value="1"/>
</dbReference>
<evidence type="ECO:0000256" key="1">
    <source>
        <dbReference type="ARBA" id="ARBA00003121"/>
    </source>
</evidence>
<keyword evidence="7 10" id="KW-0067">ATP-binding</keyword>